<organism evidence="2 3">
    <name type="scientific">Xylaria arbuscula</name>
    <dbReference type="NCBI Taxonomy" id="114810"/>
    <lineage>
        <taxon>Eukaryota</taxon>
        <taxon>Fungi</taxon>
        <taxon>Dikarya</taxon>
        <taxon>Ascomycota</taxon>
        <taxon>Pezizomycotina</taxon>
        <taxon>Sordariomycetes</taxon>
        <taxon>Xylariomycetidae</taxon>
        <taxon>Xylariales</taxon>
        <taxon>Xylariaceae</taxon>
        <taxon>Xylaria</taxon>
    </lineage>
</organism>
<dbReference type="VEuPathDB" id="FungiDB:F4678DRAFT_330055"/>
<dbReference type="EMBL" id="JANPWZ010001361">
    <property type="protein sequence ID" value="KAJ3566399.1"/>
    <property type="molecule type" value="Genomic_DNA"/>
</dbReference>
<feature type="region of interest" description="Disordered" evidence="1">
    <location>
        <begin position="53"/>
        <end position="85"/>
    </location>
</feature>
<keyword evidence="3" id="KW-1185">Reference proteome</keyword>
<evidence type="ECO:0000313" key="3">
    <source>
        <dbReference type="Proteomes" id="UP001148614"/>
    </source>
</evidence>
<comment type="caution">
    <text evidence="2">The sequence shown here is derived from an EMBL/GenBank/DDBJ whole genome shotgun (WGS) entry which is preliminary data.</text>
</comment>
<feature type="compositionally biased region" description="Basic and acidic residues" evidence="1">
    <location>
        <begin position="53"/>
        <end position="68"/>
    </location>
</feature>
<protein>
    <submittedName>
        <fullName evidence="2">Uncharacterized protein</fullName>
    </submittedName>
</protein>
<accession>A0A9W8TKR0</accession>
<evidence type="ECO:0000313" key="2">
    <source>
        <dbReference type="EMBL" id="KAJ3566399.1"/>
    </source>
</evidence>
<evidence type="ECO:0000256" key="1">
    <source>
        <dbReference type="SAM" id="MobiDB-lite"/>
    </source>
</evidence>
<sequence length="85" mass="9343">MHPSFEGWEKMGNIFKQDILDVDAEGWLVEPIENGIMADGDAERDLEDANAVKEKAGKGKGEGAKKETASSARRSRRSHMINEGV</sequence>
<dbReference type="Proteomes" id="UP001148614">
    <property type="component" value="Unassembled WGS sequence"/>
</dbReference>
<gene>
    <name evidence="2" type="ORF">NPX13_g7143</name>
</gene>
<dbReference type="AlphaFoldDB" id="A0A9W8TKR0"/>
<name>A0A9W8TKR0_9PEZI</name>
<reference evidence="2" key="1">
    <citation type="submission" date="2022-07" db="EMBL/GenBank/DDBJ databases">
        <title>Genome Sequence of Xylaria arbuscula.</title>
        <authorList>
            <person name="Buettner E."/>
        </authorList>
    </citation>
    <scope>NUCLEOTIDE SEQUENCE</scope>
    <source>
        <strain evidence="2">VT107</strain>
    </source>
</reference>
<proteinExistence type="predicted"/>